<dbReference type="Gene3D" id="3.30.559.10">
    <property type="entry name" value="Chloramphenicol acetyltransferase-like domain"/>
    <property type="match status" value="2"/>
</dbReference>
<dbReference type="PANTHER" id="PTHR31623:SF70">
    <property type="entry name" value="TRANSFERASE, CHLORAMPHENICOL ACETYLTRANSFERASE-LIKE DOMAIN PROTEIN"/>
    <property type="match status" value="1"/>
</dbReference>
<dbReference type="PANTHER" id="PTHR31623">
    <property type="entry name" value="F21J9.9"/>
    <property type="match status" value="1"/>
</dbReference>
<keyword evidence="3" id="KW-0012">Acyltransferase</keyword>
<evidence type="ECO:0000313" key="5">
    <source>
        <dbReference type="Proteomes" id="UP000030748"/>
    </source>
</evidence>
<organism evidence="4 5">
    <name type="scientific">Erythranthe guttata</name>
    <name type="common">Yellow monkey flower</name>
    <name type="synonym">Mimulus guttatus</name>
    <dbReference type="NCBI Taxonomy" id="4155"/>
    <lineage>
        <taxon>Eukaryota</taxon>
        <taxon>Viridiplantae</taxon>
        <taxon>Streptophyta</taxon>
        <taxon>Embryophyta</taxon>
        <taxon>Tracheophyta</taxon>
        <taxon>Spermatophyta</taxon>
        <taxon>Magnoliopsida</taxon>
        <taxon>eudicotyledons</taxon>
        <taxon>Gunneridae</taxon>
        <taxon>Pentapetalae</taxon>
        <taxon>asterids</taxon>
        <taxon>lamiids</taxon>
        <taxon>Lamiales</taxon>
        <taxon>Phrymaceae</taxon>
        <taxon>Erythranthe</taxon>
    </lineage>
</organism>
<evidence type="ECO:0000256" key="1">
    <source>
        <dbReference type="ARBA" id="ARBA00009861"/>
    </source>
</evidence>
<gene>
    <name evidence="4" type="ORF">MIMGU_mgv1a026463mg</name>
</gene>
<evidence type="ECO:0008006" key="6">
    <source>
        <dbReference type="Google" id="ProtNLM"/>
    </source>
</evidence>
<dbReference type="OrthoDB" id="671439at2759"/>
<sequence>MKIKIVSSKLIKPSTPTPQNLNKYKISFIDELMPPVNTRTVLFYYPILTNNRKQNDSSQLLQLAESLSEILPKFYPLAGRYIKNDVFVDCNDQGVQFVEAQVVDDDVDFNDIVSKMEMEELNKLLSGKIHQIDESPTDPLMSIHVTTFKCGGLSIGVSVSHRIFDAYSLGIFINAWSNASHPNPGGEIKIICPRFDLATSFPGYGSSSGPSVVRSSSTPSSIVKRFSFNKDAITSARSKLIQRPNSYYSRVRVVCAVIANALMGVDRAKHGGKSRPCLIVQAVNMRGRTNPPKHKYSCGNFATYSLTYIEDDCKNIFGVQVLADNMGDSVEKTVNSCAQILSQRAKLHSTITETFANVGRKTSSSEVNVMYFTDWSKFGLYDVDFGWGKPVGAAIGAMLGENVVKLMGNKEGDGIEAWVHLNFDDMAYFEQDQDIKLLAT</sequence>
<protein>
    <recommendedName>
        <fullName evidence="6">Transferase, Chloramphenicol acetyltransferase-like domain protein</fullName>
    </recommendedName>
</protein>
<dbReference type="eggNOG" id="ENOG502RGDR">
    <property type="taxonomic scope" value="Eukaryota"/>
</dbReference>
<evidence type="ECO:0000256" key="3">
    <source>
        <dbReference type="ARBA" id="ARBA00023315"/>
    </source>
</evidence>
<comment type="similarity">
    <text evidence="1">Belongs to the plant acyltransferase family.</text>
</comment>
<dbReference type="STRING" id="4155.A0A022R0K2"/>
<dbReference type="AlphaFoldDB" id="A0A022R0K2"/>
<proteinExistence type="inferred from homology"/>
<dbReference type="GO" id="GO:0016746">
    <property type="term" value="F:acyltransferase activity"/>
    <property type="evidence" value="ECO:0007669"/>
    <property type="project" value="UniProtKB-KW"/>
</dbReference>
<name>A0A022R0K2_ERYGU</name>
<dbReference type="Proteomes" id="UP000030748">
    <property type="component" value="Unassembled WGS sequence"/>
</dbReference>
<dbReference type="PhylomeDB" id="A0A022R0K2"/>
<evidence type="ECO:0000313" key="4">
    <source>
        <dbReference type="EMBL" id="EYU34247.1"/>
    </source>
</evidence>
<dbReference type="Pfam" id="PF02458">
    <property type="entry name" value="Transferase"/>
    <property type="match status" value="1"/>
</dbReference>
<dbReference type="EMBL" id="KI630712">
    <property type="protein sequence ID" value="EYU34247.1"/>
    <property type="molecule type" value="Genomic_DNA"/>
</dbReference>
<dbReference type="KEGG" id="egt:105961462"/>
<dbReference type="InterPro" id="IPR023213">
    <property type="entry name" value="CAT-like_dom_sf"/>
</dbReference>
<keyword evidence="2" id="KW-0808">Transferase</keyword>
<evidence type="ECO:0000256" key="2">
    <source>
        <dbReference type="ARBA" id="ARBA00022679"/>
    </source>
</evidence>
<reference evidence="4 5" key="1">
    <citation type="journal article" date="2013" name="Proc. Natl. Acad. Sci. U.S.A.">
        <title>Fine-scale variation in meiotic recombination in Mimulus inferred from population shotgun sequencing.</title>
        <authorList>
            <person name="Hellsten U."/>
            <person name="Wright K.M."/>
            <person name="Jenkins J."/>
            <person name="Shu S."/>
            <person name="Yuan Y."/>
            <person name="Wessler S.R."/>
            <person name="Schmutz J."/>
            <person name="Willis J.H."/>
            <person name="Rokhsar D.S."/>
        </authorList>
    </citation>
    <scope>NUCLEOTIDE SEQUENCE [LARGE SCALE GENOMIC DNA]</scope>
    <source>
        <strain evidence="5">cv. DUN x IM62</strain>
    </source>
</reference>
<accession>A0A022R0K2</accession>
<keyword evidence="5" id="KW-1185">Reference proteome</keyword>
<dbReference type="OMA" id="INEWAIA"/>